<protein>
    <recommendedName>
        <fullName evidence="4">Intracellular septation protein A</fullName>
    </recommendedName>
</protein>
<feature type="transmembrane region" description="Helical" evidence="1">
    <location>
        <begin position="83"/>
        <end position="104"/>
    </location>
</feature>
<dbReference type="NCBIfam" id="NF041646">
    <property type="entry name" value="VC0807_fam"/>
    <property type="match status" value="1"/>
</dbReference>
<evidence type="ECO:0000313" key="3">
    <source>
        <dbReference type="Proteomes" id="UP001218629"/>
    </source>
</evidence>
<evidence type="ECO:0008006" key="4">
    <source>
        <dbReference type="Google" id="ProtNLM"/>
    </source>
</evidence>
<keyword evidence="1" id="KW-0472">Membrane</keyword>
<accession>A0ABY8A0J8</accession>
<dbReference type="RefSeq" id="WP_275306175.1">
    <property type="nucleotide sequence ID" value="NZ_CP095749.1"/>
</dbReference>
<reference evidence="2 3" key="1">
    <citation type="submission" date="2022-03" db="EMBL/GenBank/DDBJ databases">
        <title>Streptomyces yunnanensis P86,complete genome.</title>
        <authorList>
            <person name="Chen S."/>
            <person name="Zhang Q."/>
        </authorList>
    </citation>
    <scope>NUCLEOTIDE SEQUENCE [LARGE SCALE GENOMIC DNA]</scope>
    <source>
        <strain evidence="2 3">P86</strain>
    </source>
</reference>
<organism evidence="2 3">
    <name type="scientific">Streptomyces yunnanensis</name>
    <dbReference type="NCBI Taxonomy" id="156453"/>
    <lineage>
        <taxon>Bacteria</taxon>
        <taxon>Bacillati</taxon>
        <taxon>Actinomycetota</taxon>
        <taxon>Actinomycetes</taxon>
        <taxon>Kitasatosporales</taxon>
        <taxon>Streptomycetaceae</taxon>
        <taxon>Streptomyces</taxon>
    </lineage>
</organism>
<dbReference type="EMBL" id="CP095749">
    <property type="protein sequence ID" value="WEB38467.1"/>
    <property type="molecule type" value="Genomic_DNA"/>
</dbReference>
<evidence type="ECO:0000256" key="1">
    <source>
        <dbReference type="SAM" id="Phobius"/>
    </source>
</evidence>
<keyword evidence="3" id="KW-1185">Reference proteome</keyword>
<keyword evidence="1" id="KW-1133">Transmembrane helix</keyword>
<evidence type="ECO:0000313" key="2">
    <source>
        <dbReference type="EMBL" id="WEB38467.1"/>
    </source>
</evidence>
<proteinExistence type="predicted"/>
<gene>
    <name evidence="2" type="ORF">MOV08_03545</name>
</gene>
<keyword evidence="1" id="KW-0812">Transmembrane</keyword>
<sequence length="220" mass="23675">MAVPLTVNILLPLVLYYVLRAQDVAEWQALLLSGVVPAAHALGTALVRRRIDLFDLLVVVLLAVSAGLSAISGSPRVLLLKDAGIPAALGLWMLGTLFGSRPFAFHFGRRLRGSAGEADVERAWRELPEFRGALRGLTALWGGAQLLDAALSTVWAWELPVDLVPVVGRIQSFAILGAMVVLTVRRSRAFRADHGTPLFGLRTQNAADAPARTVDEALRT</sequence>
<dbReference type="Proteomes" id="UP001218629">
    <property type="component" value="Chromosome"/>
</dbReference>
<feature type="transmembrane region" description="Helical" evidence="1">
    <location>
        <begin position="30"/>
        <end position="47"/>
    </location>
</feature>
<name>A0ABY8A0J8_9ACTN</name>
<feature type="transmembrane region" description="Helical" evidence="1">
    <location>
        <begin position="54"/>
        <end position="71"/>
    </location>
</feature>